<evidence type="ECO:0000256" key="1">
    <source>
        <dbReference type="SAM" id="Phobius"/>
    </source>
</evidence>
<dbReference type="EMBL" id="VTOX01000001">
    <property type="protein sequence ID" value="NKE64599.1"/>
    <property type="molecule type" value="Genomic_DNA"/>
</dbReference>
<keyword evidence="1" id="KW-1133">Transmembrane helix</keyword>
<name>A0A7X6I505_9BURK</name>
<dbReference type="Proteomes" id="UP000521868">
    <property type="component" value="Unassembled WGS sequence"/>
</dbReference>
<keyword evidence="1" id="KW-0472">Membrane</keyword>
<protein>
    <submittedName>
        <fullName evidence="2">Uncharacterized protein</fullName>
    </submittedName>
</protein>
<feature type="transmembrane region" description="Helical" evidence="1">
    <location>
        <begin position="12"/>
        <end position="31"/>
    </location>
</feature>
<feature type="transmembrane region" description="Helical" evidence="1">
    <location>
        <begin position="37"/>
        <end position="59"/>
    </location>
</feature>
<dbReference type="AlphaFoldDB" id="A0A7X6I505"/>
<proteinExistence type="predicted"/>
<evidence type="ECO:0000313" key="3">
    <source>
        <dbReference type="Proteomes" id="UP000521868"/>
    </source>
</evidence>
<accession>A0A7X6I505</accession>
<evidence type="ECO:0000313" key="2">
    <source>
        <dbReference type="EMBL" id="NKE64599.1"/>
    </source>
</evidence>
<organism evidence="2 3">
    <name type="scientific">Ramlibacter lithotrophicus</name>
    <dbReference type="NCBI Taxonomy" id="2606681"/>
    <lineage>
        <taxon>Bacteria</taxon>
        <taxon>Pseudomonadati</taxon>
        <taxon>Pseudomonadota</taxon>
        <taxon>Betaproteobacteria</taxon>
        <taxon>Burkholderiales</taxon>
        <taxon>Comamonadaceae</taxon>
        <taxon>Ramlibacter</taxon>
    </lineage>
</organism>
<comment type="caution">
    <text evidence="2">The sequence shown here is derived from an EMBL/GenBank/DDBJ whole genome shotgun (WGS) entry which is preliminary data.</text>
</comment>
<reference evidence="2 3" key="1">
    <citation type="journal article" date="2020" name="Nature">
        <title>Bacterial chemolithoautotrophy via manganese oxidation.</title>
        <authorList>
            <person name="Yu H."/>
            <person name="Leadbetter J.R."/>
        </authorList>
    </citation>
    <scope>NUCLEOTIDE SEQUENCE [LARGE SCALE GENOMIC DNA]</scope>
    <source>
        <strain evidence="2 3">RBP-1</strain>
    </source>
</reference>
<keyword evidence="3" id="KW-1185">Reference proteome</keyword>
<gene>
    <name evidence="2" type="ORF">RAMLITH_02090</name>
</gene>
<keyword evidence="1" id="KW-0812">Transmembrane</keyword>
<sequence length="67" mass="7079">MASRRTIARVERLAWILLYAGLLAIVLGLATRSAHAPSAWTLIVAGAVLAAAGTALIWVRSRLEPGD</sequence>